<name>A0A3B0WSA4_9ZZZZ</name>
<evidence type="ECO:0000313" key="1">
    <source>
        <dbReference type="EMBL" id="VAW58251.1"/>
    </source>
</evidence>
<dbReference type="EMBL" id="UOFG01000031">
    <property type="protein sequence ID" value="VAW58251.1"/>
    <property type="molecule type" value="Genomic_DNA"/>
</dbReference>
<protein>
    <submittedName>
        <fullName evidence="1">Uncharacterized protein</fullName>
    </submittedName>
</protein>
<organism evidence="1">
    <name type="scientific">hydrothermal vent metagenome</name>
    <dbReference type="NCBI Taxonomy" id="652676"/>
    <lineage>
        <taxon>unclassified sequences</taxon>
        <taxon>metagenomes</taxon>
        <taxon>ecological metagenomes</taxon>
    </lineage>
</organism>
<dbReference type="AlphaFoldDB" id="A0A3B0WSA4"/>
<reference evidence="1" key="1">
    <citation type="submission" date="2018-06" db="EMBL/GenBank/DDBJ databases">
        <authorList>
            <person name="Zhirakovskaya E."/>
        </authorList>
    </citation>
    <scope>NUCLEOTIDE SEQUENCE</scope>
</reference>
<gene>
    <name evidence="1" type="ORF">MNBD_GAMMA11-2824</name>
</gene>
<accession>A0A3B0WSA4</accession>
<proteinExistence type="predicted"/>
<sequence>MNVVSQLVELLARLYSETEGYIDNPADAQLWYNRGYANGIAAFLVAQGLSEKLSHLALDEADIHQKDGVMEWFKAYHHGFEMGRHESAEVYGH</sequence>